<dbReference type="PANTHER" id="PTHR33677:SF3">
    <property type="entry name" value="COPPER-SENSING TRANSCRIPTIONAL REPRESSOR RICR"/>
    <property type="match status" value="1"/>
</dbReference>
<comment type="similarity">
    <text evidence="1">Belongs to the FrmR/RcnR family.</text>
</comment>
<reference evidence="2 3" key="1">
    <citation type="submission" date="2017-08" db="EMBL/GenBank/DDBJ databases">
        <title>Infants hospitalized years apart are colonized by the same room-sourced microbial strains.</title>
        <authorList>
            <person name="Brooks B."/>
            <person name="Olm M.R."/>
            <person name="Firek B.A."/>
            <person name="Baker R."/>
            <person name="Thomas B.C."/>
            <person name="Morowitz M.J."/>
            <person name="Banfield J.F."/>
        </authorList>
    </citation>
    <scope>NUCLEOTIDE SEQUENCE [LARGE SCALE GENOMIC DNA]</scope>
    <source>
        <strain evidence="2">S2_005_002_R2_29</strain>
    </source>
</reference>
<protein>
    <recommendedName>
        <fullName evidence="4">Transcriptional regulator</fullName>
    </recommendedName>
</protein>
<dbReference type="Gene3D" id="1.20.58.1000">
    <property type="entry name" value="Metal-sensitive repressor, helix protomer"/>
    <property type="match status" value="1"/>
</dbReference>
<dbReference type="Pfam" id="PF02583">
    <property type="entry name" value="Trns_repr_metal"/>
    <property type="match status" value="1"/>
</dbReference>
<accession>A0A2W5MZH6</accession>
<name>A0A2W5MZH6_9BACT</name>
<proteinExistence type="inferred from homology"/>
<dbReference type="GO" id="GO:0003677">
    <property type="term" value="F:DNA binding"/>
    <property type="evidence" value="ECO:0007669"/>
    <property type="project" value="InterPro"/>
</dbReference>
<comment type="caution">
    <text evidence="2">The sequence shown here is derived from an EMBL/GenBank/DDBJ whole genome shotgun (WGS) entry which is preliminary data.</text>
</comment>
<organism evidence="2 3">
    <name type="scientific">Micavibrio aeruginosavorus</name>
    <dbReference type="NCBI Taxonomy" id="349221"/>
    <lineage>
        <taxon>Bacteria</taxon>
        <taxon>Pseudomonadati</taxon>
        <taxon>Bdellovibrionota</taxon>
        <taxon>Bdellovibrionia</taxon>
        <taxon>Bdellovibrionales</taxon>
        <taxon>Pseudobdellovibrionaceae</taxon>
        <taxon>Micavibrio</taxon>
    </lineage>
</organism>
<evidence type="ECO:0000256" key="1">
    <source>
        <dbReference type="ARBA" id="ARBA00005260"/>
    </source>
</evidence>
<dbReference type="InterPro" id="IPR003735">
    <property type="entry name" value="Metal_Tscrpt_repr"/>
</dbReference>
<dbReference type="CDD" id="cd10148">
    <property type="entry name" value="CsoR-like_DUF156"/>
    <property type="match status" value="1"/>
</dbReference>
<dbReference type="EMBL" id="QFQB01000039">
    <property type="protein sequence ID" value="PZQ45768.1"/>
    <property type="molecule type" value="Genomic_DNA"/>
</dbReference>
<dbReference type="GO" id="GO:0045892">
    <property type="term" value="P:negative regulation of DNA-templated transcription"/>
    <property type="evidence" value="ECO:0007669"/>
    <property type="project" value="UniProtKB-ARBA"/>
</dbReference>
<sequence>MTQKHSHPDHSTDIPRLNRIGGQIAGVKKMIEDDRHCPEILTQIRAARAALKGLEASILERHLNHCVMESLNAHDPAAVQKKIDELKDLFKRYDD</sequence>
<dbReference type="InterPro" id="IPR038390">
    <property type="entry name" value="Metal_Tscrpt_repr_sf"/>
</dbReference>
<evidence type="ECO:0000313" key="3">
    <source>
        <dbReference type="Proteomes" id="UP000249417"/>
    </source>
</evidence>
<evidence type="ECO:0000313" key="2">
    <source>
        <dbReference type="EMBL" id="PZQ45768.1"/>
    </source>
</evidence>
<gene>
    <name evidence="2" type="ORF">DI551_06405</name>
</gene>
<dbReference type="AlphaFoldDB" id="A0A2W5MZH6"/>
<evidence type="ECO:0008006" key="4">
    <source>
        <dbReference type="Google" id="ProtNLM"/>
    </source>
</evidence>
<dbReference type="GO" id="GO:0046872">
    <property type="term" value="F:metal ion binding"/>
    <property type="evidence" value="ECO:0007669"/>
    <property type="project" value="InterPro"/>
</dbReference>
<dbReference type="PANTHER" id="PTHR33677">
    <property type="entry name" value="TRANSCRIPTIONAL REPRESSOR FRMR-RELATED"/>
    <property type="match status" value="1"/>
</dbReference>
<dbReference type="Proteomes" id="UP000249417">
    <property type="component" value="Unassembled WGS sequence"/>
</dbReference>